<dbReference type="CDD" id="cd16914">
    <property type="entry name" value="EcfT"/>
    <property type="match status" value="1"/>
</dbReference>
<feature type="transmembrane region" description="Helical" evidence="6">
    <location>
        <begin position="246"/>
        <end position="263"/>
    </location>
</feature>
<evidence type="ECO:0000313" key="7">
    <source>
        <dbReference type="EMBL" id="AKA72178.1"/>
    </source>
</evidence>
<dbReference type="PANTHER" id="PTHR34857">
    <property type="entry name" value="SLL0384 PROTEIN"/>
    <property type="match status" value="1"/>
</dbReference>
<proteinExistence type="predicted"/>
<feature type="transmembrane region" description="Helical" evidence="6">
    <location>
        <begin position="97"/>
        <end position="117"/>
    </location>
</feature>
<organism evidence="7 8">
    <name type="scientific">Clostridium scatologenes</name>
    <dbReference type="NCBI Taxonomy" id="1548"/>
    <lineage>
        <taxon>Bacteria</taxon>
        <taxon>Bacillati</taxon>
        <taxon>Bacillota</taxon>
        <taxon>Clostridia</taxon>
        <taxon>Eubacteriales</taxon>
        <taxon>Clostridiaceae</taxon>
        <taxon>Clostridium</taxon>
    </lineage>
</organism>
<dbReference type="HOGENOM" id="CLU_056469_3_1_9"/>
<dbReference type="Proteomes" id="UP000033115">
    <property type="component" value="Chromosome"/>
</dbReference>
<protein>
    <submittedName>
        <fullName evidence="7">Cobalt transport protein</fullName>
    </submittedName>
</protein>
<name>A0A0E3MC25_CLOSL</name>
<reference evidence="7 8" key="1">
    <citation type="journal article" date="2015" name="J. Biotechnol.">
        <title>Complete genome sequence of a malodorant-producing acetogen, Clostridium scatologenes ATCC 25775(T).</title>
        <authorList>
            <person name="Zhu Z."/>
            <person name="Guo T."/>
            <person name="Zheng H."/>
            <person name="Song T."/>
            <person name="Ouyang P."/>
            <person name="Xie J."/>
        </authorList>
    </citation>
    <scope>NUCLEOTIDE SEQUENCE [LARGE SCALE GENOMIC DNA]</scope>
    <source>
        <strain evidence="7 8">ATCC 25775</strain>
    </source>
</reference>
<evidence type="ECO:0000313" key="8">
    <source>
        <dbReference type="Proteomes" id="UP000033115"/>
    </source>
</evidence>
<gene>
    <name evidence="7" type="ORF">CSCA_5053</name>
</gene>
<sequence>MGDWLLKKDNYVPKADKDSFIDKTIVGLLSILSLIKRSNKVNNNFMYKLNPSIKLIFTIINIIFLSMSKNFMYILVVDVYMLFTLSLLDIEDIKKILAVSIVVPIFTFIMIIPSIMMGNVRNSILLILKVVGTILSINILSYTTKWHDITKALKNFFIPDIFILVFDITIKYIYILGEFSLEMIYALKLRSIGINDSKYSSLSKVMGNLFLKSKEMGDEMYSAMECRGFTGEYVSYSNFNFSLKDFAYVMINIVIILMYFYFARM</sequence>
<dbReference type="GO" id="GO:0005886">
    <property type="term" value="C:plasma membrane"/>
    <property type="evidence" value="ECO:0007669"/>
    <property type="project" value="UniProtKB-ARBA"/>
</dbReference>
<evidence type="ECO:0000256" key="3">
    <source>
        <dbReference type="ARBA" id="ARBA00022692"/>
    </source>
</evidence>
<feature type="transmembrane region" description="Helical" evidence="6">
    <location>
        <begin position="123"/>
        <end position="144"/>
    </location>
</feature>
<comment type="subcellular location">
    <subcellularLocation>
        <location evidence="1">Membrane</location>
        <topology evidence="1">Multi-pass membrane protein</topology>
    </subcellularLocation>
</comment>
<dbReference type="InterPro" id="IPR051611">
    <property type="entry name" value="ECF_transporter_component"/>
</dbReference>
<evidence type="ECO:0000256" key="1">
    <source>
        <dbReference type="ARBA" id="ARBA00004141"/>
    </source>
</evidence>
<dbReference type="RefSeq" id="WP_029160175.1">
    <property type="nucleotide sequence ID" value="NZ_CP009933.1"/>
</dbReference>
<evidence type="ECO:0000256" key="2">
    <source>
        <dbReference type="ARBA" id="ARBA00022475"/>
    </source>
</evidence>
<dbReference type="AlphaFoldDB" id="A0A0E3MC25"/>
<keyword evidence="4 6" id="KW-1133">Transmembrane helix</keyword>
<keyword evidence="3 6" id="KW-0812">Transmembrane</keyword>
<dbReference type="InterPro" id="IPR003339">
    <property type="entry name" value="ABC/ECF_trnsptr_transmembrane"/>
</dbReference>
<dbReference type="KEGG" id="csq:CSCA_5053"/>
<dbReference type="STRING" id="1548.CSCA_5053"/>
<accession>A0A0E3MC25</accession>
<dbReference type="PANTHER" id="PTHR34857:SF2">
    <property type="entry name" value="SLL0384 PROTEIN"/>
    <property type="match status" value="1"/>
</dbReference>
<dbReference type="Pfam" id="PF02361">
    <property type="entry name" value="CbiQ"/>
    <property type="match status" value="1"/>
</dbReference>
<keyword evidence="2" id="KW-1003">Cell membrane</keyword>
<keyword evidence="5 6" id="KW-0472">Membrane</keyword>
<feature type="transmembrane region" description="Helical" evidence="6">
    <location>
        <begin position="156"/>
        <end position="175"/>
    </location>
</feature>
<evidence type="ECO:0000256" key="6">
    <source>
        <dbReference type="SAM" id="Phobius"/>
    </source>
</evidence>
<evidence type="ECO:0000256" key="5">
    <source>
        <dbReference type="ARBA" id="ARBA00023136"/>
    </source>
</evidence>
<keyword evidence="8" id="KW-1185">Reference proteome</keyword>
<evidence type="ECO:0000256" key="4">
    <source>
        <dbReference type="ARBA" id="ARBA00022989"/>
    </source>
</evidence>
<dbReference type="EMBL" id="CP009933">
    <property type="protein sequence ID" value="AKA72178.1"/>
    <property type="molecule type" value="Genomic_DNA"/>
</dbReference>